<proteinExistence type="predicted"/>
<gene>
    <name evidence="2" type="ORF">Dda_5581</name>
</gene>
<sequence>MIVVLCAACLIAGALSAVLPVRSGQDQYPARYDQYLWWSKENTTQEFVAATDNAWAKVDLKFPVKVFNKSSNTIWVSMNGIVSLDEPNLDAPSVPNRPLPIDPESFSRGGATGGFIPGTAIMPFWRDMSMKAATNDTGVWVQYTYHPGYEVPHYHIYWRGCDKAEEDWAAGREQCGKATRFFILTLGSDKPGVVQLLYGLGGGDKNIEATVGVQSYPDYISVPISKFYGETMPCAEMIIDTNNGNVTVNPFSFCI</sequence>
<evidence type="ECO:0000256" key="1">
    <source>
        <dbReference type="SAM" id="SignalP"/>
    </source>
</evidence>
<name>A0AAD6IX28_DREDA</name>
<keyword evidence="1" id="KW-0732">Signal</keyword>
<protein>
    <submittedName>
        <fullName evidence="2">Uncharacterized protein</fullName>
    </submittedName>
</protein>
<feature type="chain" id="PRO_5042141537" evidence="1">
    <location>
        <begin position="17"/>
        <end position="255"/>
    </location>
</feature>
<dbReference type="AlphaFoldDB" id="A0AAD6IX28"/>
<organism evidence="2 3">
    <name type="scientific">Drechslerella dactyloides</name>
    <name type="common">Nematode-trapping fungus</name>
    <name type="synonym">Arthrobotrys dactyloides</name>
    <dbReference type="NCBI Taxonomy" id="74499"/>
    <lineage>
        <taxon>Eukaryota</taxon>
        <taxon>Fungi</taxon>
        <taxon>Dikarya</taxon>
        <taxon>Ascomycota</taxon>
        <taxon>Pezizomycotina</taxon>
        <taxon>Orbiliomycetes</taxon>
        <taxon>Orbiliales</taxon>
        <taxon>Orbiliaceae</taxon>
        <taxon>Drechslerella</taxon>
    </lineage>
</organism>
<dbReference type="EMBL" id="JAQGDS010000006">
    <property type="protein sequence ID" value="KAJ6259937.1"/>
    <property type="molecule type" value="Genomic_DNA"/>
</dbReference>
<feature type="signal peptide" evidence="1">
    <location>
        <begin position="1"/>
        <end position="16"/>
    </location>
</feature>
<evidence type="ECO:0000313" key="3">
    <source>
        <dbReference type="Proteomes" id="UP001221413"/>
    </source>
</evidence>
<reference evidence="2" key="1">
    <citation type="submission" date="2023-01" db="EMBL/GenBank/DDBJ databases">
        <title>The chitinases involved in constricting ring structure development in the nematode-trapping fungus Drechslerella dactyloides.</title>
        <authorList>
            <person name="Wang R."/>
            <person name="Zhang L."/>
            <person name="Tang P."/>
            <person name="Li S."/>
            <person name="Liang L."/>
        </authorList>
    </citation>
    <scope>NUCLEOTIDE SEQUENCE</scope>
    <source>
        <strain evidence="2">YMF1.00031</strain>
    </source>
</reference>
<keyword evidence="3" id="KW-1185">Reference proteome</keyword>
<accession>A0AAD6IX28</accession>
<comment type="caution">
    <text evidence="2">The sequence shown here is derived from an EMBL/GenBank/DDBJ whole genome shotgun (WGS) entry which is preliminary data.</text>
</comment>
<evidence type="ECO:0000313" key="2">
    <source>
        <dbReference type="EMBL" id="KAJ6259937.1"/>
    </source>
</evidence>
<dbReference type="Proteomes" id="UP001221413">
    <property type="component" value="Unassembled WGS sequence"/>
</dbReference>